<dbReference type="AlphaFoldDB" id="A0A6L6LR09"/>
<keyword evidence="1" id="KW-0812">Transmembrane</keyword>
<dbReference type="InterPro" id="IPR018649">
    <property type="entry name" value="SHOCT"/>
</dbReference>
<sequence length="257" mass="30121">MAFDGDWEKREKEEQSSRRWMLGFAIFLWVGGLMWLTTPLVVFGLITILAGFWPFSGYWKAKKEYEERNEHKQKMMDAFCKAQKQVVVPQRRDLICEGKFYLWLENNVIKIFAAKWEAEYFQLRTIPISDIIFYSREGEVYTETYGYGGGSSYSMVTGWNGKIDPIHISTELKDNRKTILLYQENGKDYALELGHADYLVLKKLIPEKDIVVTSNGKAESKTDSLDDKLKTLKNLYEQELISKEEFETRKEQLLQDL</sequence>
<proteinExistence type="predicted"/>
<keyword evidence="1" id="KW-1133">Transmembrane helix</keyword>
<dbReference type="Pfam" id="PF09851">
    <property type="entry name" value="SHOCT"/>
    <property type="match status" value="1"/>
</dbReference>
<keyword evidence="1" id="KW-0472">Membrane</keyword>
<accession>A0A6L6LR09</accession>
<comment type="caution">
    <text evidence="3">The sequence shown here is derived from an EMBL/GenBank/DDBJ whole genome shotgun (WGS) entry which is preliminary data.</text>
</comment>
<evidence type="ECO:0000259" key="2">
    <source>
        <dbReference type="Pfam" id="PF09851"/>
    </source>
</evidence>
<dbReference type="Proteomes" id="UP000472755">
    <property type="component" value="Unassembled WGS sequence"/>
</dbReference>
<dbReference type="RefSeq" id="WP_155202489.1">
    <property type="nucleotide sequence ID" value="NZ_WMZN01000005.1"/>
</dbReference>
<organism evidence="3 4">
    <name type="scientific">Ruthenibacterium lactatiformans</name>
    <dbReference type="NCBI Taxonomy" id="1550024"/>
    <lineage>
        <taxon>Bacteria</taxon>
        <taxon>Bacillati</taxon>
        <taxon>Bacillota</taxon>
        <taxon>Clostridia</taxon>
        <taxon>Eubacteriales</taxon>
        <taxon>Oscillospiraceae</taxon>
        <taxon>Ruthenibacterium</taxon>
    </lineage>
</organism>
<feature type="domain" description="SHOCT" evidence="2">
    <location>
        <begin position="227"/>
        <end position="254"/>
    </location>
</feature>
<dbReference type="EMBL" id="WMZU01000010">
    <property type="protein sequence ID" value="MTS27156.1"/>
    <property type="molecule type" value="Genomic_DNA"/>
</dbReference>
<evidence type="ECO:0000313" key="3">
    <source>
        <dbReference type="EMBL" id="MTS27156.1"/>
    </source>
</evidence>
<protein>
    <recommendedName>
        <fullName evidence="2">SHOCT domain-containing protein</fullName>
    </recommendedName>
</protein>
<feature type="transmembrane region" description="Helical" evidence="1">
    <location>
        <begin position="20"/>
        <end position="36"/>
    </location>
</feature>
<evidence type="ECO:0000256" key="1">
    <source>
        <dbReference type="SAM" id="Phobius"/>
    </source>
</evidence>
<evidence type="ECO:0000313" key="4">
    <source>
        <dbReference type="Proteomes" id="UP000472755"/>
    </source>
</evidence>
<reference evidence="3 4" key="1">
    <citation type="journal article" date="2019" name="Nat. Med.">
        <title>A library of human gut bacterial isolates paired with longitudinal multiomics data enables mechanistic microbiome research.</title>
        <authorList>
            <person name="Poyet M."/>
            <person name="Groussin M."/>
            <person name="Gibbons S.M."/>
            <person name="Avila-Pacheco J."/>
            <person name="Jiang X."/>
            <person name="Kearney S.M."/>
            <person name="Perrotta A.R."/>
            <person name="Berdy B."/>
            <person name="Zhao S."/>
            <person name="Lieberman T.D."/>
            <person name="Swanson P.K."/>
            <person name="Smith M."/>
            <person name="Roesemann S."/>
            <person name="Alexander J.E."/>
            <person name="Rich S.A."/>
            <person name="Livny J."/>
            <person name="Vlamakis H."/>
            <person name="Clish C."/>
            <person name="Bullock K."/>
            <person name="Deik A."/>
            <person name="Scott J."/>
            <person name="Pierce K.A."/>
            <person name="Xavier R.J."/>
            <person name="Alm E.J."/>
        </authorList>
    </citation>
    <scope>NUCLEOTIDE SEQUENCE [LARGE SCALE GENOMIC DNA]</scope>
    <source>
        <strain evidence="3 4">BIOML-A4</strain>
    </source>
</reference>
<gene>
    <name evidence="3" type="ORF">GMD59_07625</name>
</gene>
<name>A0A6L6LR09_9FIRM</name>